<dbReference type="OrthoDB" id="3247418at2759"/>
<evidence type="ECO:0000313" key="2">
    <source>
        <dbReference type="Proteomes" id="UP000230002"/>
    </source>
</evidence>
<reference evidence="1 2" key="1">
    <citation type="journal article" date="2015" name="Sci. Rep.">
        <title>Chromosome-level genome map provides insights into diverse defense mechanisms in the medicinal fungus Ganoderma sinense.</title>
        <authorList>
            <person name="Zhu Y."/>
            <person name="Xu J."/>
            <person name="Sun C."/>
            <person name="Zhou S."/>
            <person name="Xu H."/>
            <person name="Nelson D.R."/>
            <person name="Qian J."/>
            <person name="Song J."/>
            <person name="Luo H."/>
            <person name="Xiang L."/>
            <person name="Li Y."/>
            <person name="Xu Z."/>
            <person name="Ji A."/>
            <person name="Wang L."/>
            <person name="Lu S."/>
            <person name="Hayward A."/>
            <person name="Sun W."/>
            <person name="Li X."/>
            <person name="Schwartz D.C."/>
            <person name="Wang Y."/>
            <person name="Chen S."/>
        </authorList>
    </citation>
    <scope>NUCLEOTIDE SEQUENCE [LARGE SCALE GENOMIC DNA]</scope>
    <source>
        <strain evidence="1 2">ZZ0214-1</strain>
    </source>
</reference>
<comment type="caution">
    <text evidence="1">The sequence shown here is derived from an EMBL/GenBank/DDBJ whole genome shotgun (WGS) entry which is preliminary data.</text>
</comment>
<dbReference type="Proteomes" id="UP000230002">
    <property type="component" value="Unassembled WGS sequence"/>
</dbReference>
<organism evidence="1 2">
    <name type="scientific">Ganoderma sinense ZZ0214-1</name>
    <dbReference type="NCBI Taxonomy" id="1077348"/>
    <lineage>
        <taxon>Eukaryota</taxon>
        <taxon>Fungi</taxon>
        <taxon>Dikarya</taxon>
        <taxon>Basidiomycota</taxon>
        <taxon>Agaricomycotina</taxon>
        <taxon>Agaricomycetes</taxon>
        <taxon>Polyporales</taxon>
        <taxon>Polyporaceae</taxon>
        <taxon>Ganoderma</taxon>
    </lineage>
</organism>
<sequence length="111" mass="12804">MPKAAHDGGTVRAARIEDIFYHKRIEGGLDIVEPFVVVKEYVALRPEHRWHDPFARFPNLETKIYYNRFQSNARVIRLSDVVSHFAAFTCTPEAIGVECVVARSLDRLYEL</sequence>
<accession>A0A2G8S3Y4</accession>
<name>A0A2G8S3Y4_9APHY</name>
<dbReference type="AlphaFoldDB" id="A0A2G8S3Y4"/>
<evidence type="ECO:0000313" key="1">
    <source>
        <dbReference type="EMBL" id="PIL28486.1"/>
    </source>
</evidence>
<proteinExistence type="predicted"/>
<protein>
    <submittedName>
        <fullName evidence="1">Uncharacterized protein</fullName>
    </submittedName>
</protein>
<dbReference type="EMBL" id="AYKW01000023">
    <property type="protein sequence ID" value="PIL28486.1"/>
    <property type="molecule type" value="Genomic_DNA"/>
</dbReference>
<keyword evidence="2" id="KW-1185">Reference proteome</keyword>
<gene>
    <name evidence="1" type="ORF">GSI_08524</name>
</gene>